<gene>
    <name evidence="7" type="ORF">TCNE_LOCUS20145</name>
</gene>
<keyword evidence="5 6" id="KW-0472">Membrane</keyword>
<evidence type="ECO:0000256" key="2">
    <source>
        <dbReference type="ARBA" id="ARBA00006939"/>
    </source>
</evidence>
<organism evidence="7">
    <name type="scientific">Toxocara canis</name>
    <name type="common">Canine roundworm</name>
    <dbReference type="NCBI Taxonomy" id="6265"/>
    <lineage>
        <taxon>Eukaryota</taxon>
        <taxon>Metazoa</taxon>
        <taxon>Ecdysozoa</taxon>
        <taxon>Nematoda</taxon>
        <taxon>Chromadorea</taxon>
        <taxon>Rhabditida</taxon>
        <taxon>Spirurina</taxon>
        <taxon>Ascaridomorpha</taxon>
        <taxon>Ascaridoidea</taxon>
        <taxon>Toxocaridae</taxon>
        <taxon>Toxocara</taxon>
    </lineage>
</organism>
<name>A0A3P7H1F0_TOXCA</name>
<evidence type="ECO:0000256" key="4">
    <source>
        <dbReference type="ARBA" id="ARBA00022989"/>
    </source>
</evidence>
<evidence type="ECO:0000256" key="1">
    <source>
        <dbReference type="ARBA" id="ARBA00004141"/>
    </source>
</evidence>
<dbReference type="GO" id="GO:0071578">
    <property type="term" value="P:zinc ion import across plasma membrane"/>
    <property type="evidence" value="ECO:0007669"/>
    <property type="project" value="TreeGrafter"/>
</dbReference>
<keyword evidence="4 6" id="KW-1133">Transmembrane helix</keyword>
<feature type="transmembrane region" description="Helical" evidence="6">
    <location>
        <begin position="39"/>
        <end position="61"/>
    </location>
</feature>
<sequence>MINSGMSLKQALIYNLASASTCFAGFVIGVIVGEINRNFGQFIFALAGGMFLCISLAGMLAEINKKAEEEMKRNLRAGVNMMLLQTAGLATGLIIMYLFAEYGSMISF</sequence>
<dbReference type="InterPro" id="IPR050799">
    <property type="entry name" value="ZIP_Transporter"/>
</dbReference>
<dbReference type="PANTHER" id="PTHR12191:SF37">
    <property type="entry name" value="ZINC TRANSPORTER FOI"/>
    <property type="match status" value="1"/>
</dbReference>
<comment type="similarity">
    <text evidence="2">Belongs to the ZIP transporter (TC 2.A.5) family.</text>
</comment>
<dbReference type="PANTHER" id="PTHR12191">
    <property type="entry name" value="SOLUTE CARRIER FAMILY 39"/>
    <property type="match status" value="1"/>
</dbReference>
<keyword evidence="3 6" id="KW-0812">Transmembrane</keyword>
<dbReference type="EMBL" id="UYWY01028389">
    <property type="protein sequence ID" value="VDM51466.1"/>
    <property type="molecule type" value="Genomic_DNA"/>
</dbReference>
<reference evidence="7" key="1">
    <citation type="submission" date="2018-11" db="EMBL/GenBank/DDBJ databases">
        <authorList>
            <consortium name="Pathogen Informatics"/>
        </authorList>
    </citation>
    <scope>NUCLEOTIDE SEQUENCE [LARGE SCALE GENOMIC DNA]</scope>
</reference>
<comment type="subcellular location">
    <subcellularLocation>
        <location evidence="1">Membrane</location>
        <topology evidence="1">Multi-pass membrane protein</topology>
    </subcellularLocation>
</comment>
<evidence type="ECO:0000256" key="5">
    <source>
        <dbReference type="ARBA" id="ARBA00023136"/>
    </source>
</evidence>
<accession>A0A3P7H1F0</accession>
<dbReference type="GO" id="GO:0005886">
    <property type="term" value="C:plasma membrane"/>
    <property type="evidence" value="ECO:0007669"/>
    <property type="project" value="TreeGrafter"/>
</dbReference>
<dbReference type="InterPro" id="IPR003689">
    <property type="entry name" value="ZIP"/>
</dbReference>
<proteinExistence type="inferred from homology"/>
<feature type="transmembrane region" description="Helical" evidence="6">
    <location>
        <begin position="12"/>
        <end position="33"/>
    </location>
</feature>
<dbReference type="Pfam" id="PF02535">
    <property type="entry name" value="Zip"/>
    <property type="match status" value="1"/>
</dbReference>
<evidence type="ECO:0000256" key="6">
    <source>
        <dbReference type="SAM" id="Phobius"/>
    </source>
</evidence>
<dbReference type="GO" id="GO:0140410">
    <property type="term" value="F:monoatomic cation:bicarbonate symporter activity"/>
    <property type="evidence" value="ECO:0007669"/>
    <property type="project" value="TreeGrafter"/>
</dbReference>
<feature type="transmembrane region" description="Helical" evidence="6">
    <location>
        <begin position="82"/>
        <end position="100"/>
    </location>
</feature>
<dbReference type="GO" id="GO:0030003">
    <property type="term" value="P:intracellular monoatomic cation homeostasis"/>
    <property type="evidence" value="ECO:0007669"/>
    <property type="project" value="TreeGrafter"/>
</dbReference>
<evidence type="ECO:0000256" key="3">
    <source>
        <dbReference type="ARBA" id="ARBA00022692"/>
    </source>
</evidence>
<evidence type="ECO:0000313" key="7">
    <source>
        <dbReference type="EMBL" id="VDM51466.1"/>
    </source>
</evidence>
<dbReference type="GO" id="GO:0005385">
    <property type="term" value="F:zinc ion transmembrane transporter activity"/>
    <property type="evidence" value="ECO:0007669"/>
    <property type="project" value="TreeGrafter"/>
</dbReference>
<protein>
    <submittedName>
        <fullName evidence="7">Uncharacterized protein</fullName>
    </submittedName>
</protein>
<dbReference type="AlphaFoldDB" id="A0A3P7H1F0"/>